<dbReference type="PROSITE" id="PS51337">
    <property type="entry name" value="B12_BINDING_NTER"/>
    <property type="match status" value="1"/>
</dbReference>
<evidence type="ECO:0000256" key="6">
    <source>
        <dbReference type="ARBA" id="ARBA00012032"/>
    </source>
</evidence>
<evidence type="ECO:0000256" key="18">
    <source>
        <dbReference type="ARBA" id="ARBA00031040"/>
    </source>
</evidence>
<dbReference type="SUPFAM" id="SSF51717">
    <property type="entry name" value="Dihydropteroate synthetase-like"/>
    <property type="match status" value="1"/>
</dbReference>
<evidence type="ECO:0000256" key="14">
    <source>
        <dbReference type="ARBA" id="ARBA00022833"/>
    </source>
</evidence>
<dbReference type="AlphaFoldDB" id="A0A844FQH7"/>
<reference evidence="24 25" key="1">
    <citation type="submission" date="2019-08" db="EMBL/GenBank/DDBJ databases">
        <title>In-depth cultivation of the pig gut microbiome towards novel bacterial diversity and tailored functional studies.</title>
        <authorList>
            <person name="Wylensek D."/>
            <person name="Hitch T.C.A."/>
            <person name="Clavel T."/>
        </authorList>
    </citation>
    <scope>NUCLEOTIDE SEQUENCE [LARGE SCALE GENOMIC DNA]</scope>
    <source>
        <strain evidence="24 25">CA-Schmier-601-WT-3</strain>
    </source>
</reference>
<dbReference type="Pfam" id="PF02574">
    <property type="entry name" value="S-methyl_trans"/>
    <property type="match status" value="1"/>
</dbReference>
<proteinExistence type="inferred from homology"/>
<dbReference type="Gene3D" id="3.20.20.20">
    <property type="entry name" value="Dihydropteroate synthase-like"/>
    <property type="match status" value="1"/>
</dbReference>
<evidence type="ECO:0000259" key="21">
    <source>
        <dbReference type="PROSITE" id="PS50972"/>
    </source>
</evidence>
<dbReference type="GO" id="GO:0031419">
    <property type="term" value="F:cobalamin binding"/>
    <property type="evidence" value="ECO:0007669"/>
    <property type="project" value="UniProtKB-KW"/>
</dbReference>
<keyword evidence="13 19" id="KW-0479">Metal-binding</keyword>
<evidence type="ECO:0000259" key="23">
    <source>
        <dbReference type="PROSITE" id="PS51337"/>
    </source>
</evidence>
<dbReference type="EMBL" id="VUNM01000001">
    <property type="protein sequence ID" value="MST88157.1"/>
    <property type="molecule type" value="Genomic_DNA"/>
</dbReference>
<feature type="domain" description="B12-binding" evidence="22">
    <location>
        <begin position="668"/>
        <end position="791"/>
    </location>
</feature>
<comment type="similarity">
    <text evidence="5">Belongs to the vitamin-B12 dependent methionine synthase family.</text>
</comment>
<feature type="domain" description="B12-binding N-terminal" evidence="23">
    <location>
        <begin position="571"/>
        <end position="668"/>
    </location>
</feature>
<comment type="cofactor">
    <cofactor evidence="2 19">
        <name>Zn(2+)</name>
        <dbReference type="ChEBI" id="CHEBI:29105"/>
    </cofactor>
</comment>
<evidence type="ECO:0000256" key="13">
    <source>
        <dbReference type="ARBA" id="ARBA00022723"/>
    </source>
</evidence>
<dbReference type="InterPro" id="IPR050554">
    <property type="entry name" value="Met_Synthase/Corrinoid"/>
</dbReference>
<dbReference type="PROSITE" id="PS50970">
    <property type="entry name" value="HCY"/>
    <property type="match status" value="1"/>
</dbReference>
<evidence type="ECO:0000256" key="11">
    <source>
        <dbReference type="ARBA" id="ARBA00022679"/>
    </source>
</evidence>
<evidence type="ECO:0000256" key="12">
    <source>
        <dbReference type="ARBA" id="ARBA00022691"/>
    </source>
</evidence>
<dbReference type="PIRSF" id="PIRSF037472">
    <property type="entry name" value="DHPS_mtfrase"/>
    <property type="match status" value="1"/>
</dbReference>
<feature type="binding site" evidence="19">
    <location>
        <position position="205"/>
    </location>
    <ligand>
        <name>Zn(2+)</name>
        <dbReference type="ChEBI" id="CHEBI:29105"/>
    </ligand>
</feature>
<evidence type="ECO:0000259" key="22">
    <source>
        <dbReference type="PROSITE" id="PS51332"/>
    </source>
</evidence>
<dbReference type="PANTHER" id="PTHR45833:SF1">
    <property type="entry name" value="METHIONINE SYNTHASE"/>
    <property type="match status" value="1"/>
</dbReference>
<dbReference type="InterPro" id="IPR006158">
    <property type="entry name" value="Cobalamin-bd"/>
</dbReference>
<evidence type="ECO:0000256" key="19">
    <source>
        <dbReference type="PROSITE-ProRule" id="PRU00333"/>
    </source>
</evidence>
<dbReference type="InterPro" id="IPR017215">
    <property type="entry name" value="MetH_bac"/>
</dbReference>
<keyword evidence="14 19" id="KW-0862">Zinc</keyword>
<dbReference type="SUPFAM" id="SSF82282">
    <property type="entry name" value="Homocysteine S-methyltransferase"/>
    <property type="match status" value="1"/>
</dbReference>
<gene>
    <name evidence="24" type="ORF">FYJ79_00845</name>
</gene>
<organism evidence="24 25">
    <name type="scientific">Sharpea porci</name>
    <dbReference type="NCBI Taxonomy" id="2652286"/>
    <lineage>
        <taxon>Bacteria</taxon>
        <taxon>Bacillati</taxon>
        <taxon>Bacillota</taxon>
        <taxon>Erysipelotrichia</taxon>
        <taxon>Erysipelotrichales</taxon>
        <taxon>Coprobacillaceae</taxon>
        <taxon>Sharpea</taxon>
    </lineage>
</organism>
<feature type="binding site" evidence="19">
    <location>
        <position position="270"/>
    </location>
    <ligand>
        <name>Zn(2+)</name>
        <dbReference type="ChEBI" id="CHEBI:29105"/>
    </ligand>
</feature>
<keyword evidence="11 19" id="KW-0808">Transferase</keyword>
<evidence type="ECO:0000256" key="3">
    <source>
        <dbReference type="ARBA" id="ARBA00001956"/>
    </source>
</evidence>
<dbReference type="Proteomes" id="UP000442619">
    <property type="component" value="Unassembled WGS sequence"/>
</dbReference>
<dbReference type="PROSITE" id="PS50972">
    <property type="entry name" value="PTERIN_BINDING"/>
    <property type="match status" value="1"/>
</dbReference>
<dbReference type="RefSeq" id="WP_154514097.1">
    <property type="nucleotide sequence ID" value="NZ_JAXFJJ010000029.1"/>
</dbReference>
<evidence type="ECO:0000256" key="2">
    <source>
        <dbReference type="ARBA" id="ARBA00001947"/>
    </source>
</evidence>
<evidence type="ECO:0000313" key="24">
    <source>
        <dbReference type="EMBL" id="MST88157.1"/>
    </source>
</evidence>
<protein>
    <recommendedName>
        <fullName evidence="7">Methionine synthase</fullName>
        <ecNumber evidence="6">2.1.1.13</ecNumber>
    </recommendedName>
    <alternativeName>
        <fullName evidence="18">5-methyltetrahydrofolate--homocysteine methyltransferase</fullName>
    </alternativeName>
</protein>
<feature type="binding site" evidence="19">
    <location>
        <position position="271"/>
    </location>
    <ligand>
        <name>Zn(2+)</name>
        <dbReference type="ChEBI" id="CHEBI:29105"/>
    </ligand>
</feature>
<sequence length="791" mass="86258">MALRDRLGKEWLFFDGGTGTILQDWGLGAGELPETWNLNHQDEIRKLAKGYFEAGSDIVNANTFGANRLKYPEHLEEIVRNAITLAKEGRHEAKRDEDGYVALDLGPTGKLLEPLGDLPFEKAIELYGEVVRIGASAGADLVLIETMTDAYEIKAAVLGAKENAQLPILVTVTFDEKGKLLTGATPETIVALLEGLGVDALGINCSLGPQQLMPIVKRMTELSSLPIIVNPNAGLPKSVNGKNVYDMHEDEFAQLMGEMAELPVQALGGCCGTTPSYIRKEIAEVRKHPFPKPTKKHHTFVTSFSTAVEIGTKPRIIGERINPTGKKKFKEALKNHDINYILSQGLAQEDAGADILDVNVGLPEIDEVSTLVEVVKELQSVTGLPLQIDTGNVEAIEKAMRIYNGKCMLNSVNGKRETMEAIFPIVKKYGAVVVALLLDEEGIPDNADKRIEIAKKIYATADEYGISHDDIVFDGLAMTVSSDPHSALVTLETIRRIRDELHGHSILGVSNISFGLPQRSILNANFFTMAMQNGLSCAIVNPNTKAMMDSYRAFNALMNYDTNFTDYIEAYANVESAPVPKNTASMSLYEAIKRGMSQNAAKATKLGLETKDGLTLINEELIPALDEVGQGFEKGTLFLPQLLMSAEAAKAAFGVVKESMADVEQDVKGRIILATVKGDIHDIGKNIVKVMLENYGFDVIDLGRDVDPEIIVETAIKENIRLVGLSALMTTTVVNMEETIRQLREKKPDTLICVGGAVMNQDYADEIGADAYCKDAMATVHYANKVFGIEE</sequence>
<dbReference type="InterPro" id="IPR003759">
    <property type="entry name" value="Cbl-bd_cap"/>
</dbReference>
<dbReference type="GO" id="GO:0005829">
    <property type="term" value="C:cytosol"/>
    <property type="evidence" value="ECO:0007669"/>
    <property type="project" value="TreeGrafter"/>
</dbReference>
<dbReference type="CDD" id="cd02070">
    <property type="entry name" value="corrinoid_protein_B12-BD"/>
    <property type="match status" value="1"/>
</dbReference>
<dbReference type="GO" id="GO:0046653">
    <property type="term" value="P:tetrahydrofolate metabolic process"/>
    <property type="evidence" value="ECO:0007669"/>
    <property type="project" value="TreeGrafter"/>
</dbReference>
<evidence type="ECO:0000259" key="20">
    <source>
        <dbReference type="PROSITE" id="PS50970"/>
    </source>
</evidence>
<keyword evidence="8 19" id="KW-0489">Methyltransferase</keyword>
<evidence type="ECO:0000256" key="16">
    <source>
        <dbReference type="ARBA" id="ARBA00023285"/>
    </source>
</evidence>
<dbReference type="PROSITE" id="PS51332">
    <property type="entry name" value="B12_BINDING"/>
    <property type="match status" value="1"/>
</dbReference>
<dbReference type="NCBIfam" id="NF005719">
    <property type="entry name" value="PRK07535.1"/>
    <property type="match status" value="1"/>
</dbReference>
<feature type="domain" description="Hcy-binding" evidence="20">
    <location>
        <begin position="1"/>
        <end position="285"/>
    </location>
</feature>
<dbReference type="InterPro" id="IPR036594">
    <property type="entry name" value="Meth_synthase_dom"/>
</dbReference>
<dbReference type="InterPro" id="IPR036589">
    <property type="entry name" value="HCY_dom_sf"/>
</dbReference>
<dbReference type="Pfam" id="PF02607">
    <property type="entry name" value="B12-binding_2"/>
    <property type="match status" value="1"/>
</dbReference>
<dbReference type="GO" id="GO:0032259">
    <property type="term" value="P:methylation"/>
    <property type="evidence" value="ECO:0007669"/>
    <property type="project" value="UniProtKB-KW"/>
</dbReference>
<keyword evidence="15" id="KW-0486">Methionine biosynthesis</keyword>
<comment type="pathway">
    <text evidence="4">Amino-acid biosynthesis; L-methionine biosynthesis via de novo pathway; L-methionine from L-homocysteine (MetH route): step 1/1.</text>
</comment>
<keyword evidence="12" id="KW-0949">S-adenosyl-L-methionine</keyword>
<dbReference type="UniPathway" id="UPA00051">
    <property type="reaction ID" value="UER00081"/>
</dbReference>
<dbReference type="SMART" id="SM01018">
    <property type="entry name" value="B12-binding_2"/>
    <property type="match status" value="1"/>
</dbReference>
<dbReference type="InterPro" id="IPR000489">
    <property type="entry name" value="Pterin-binding_dom"/>
</dbReference>
<evidence type="ECO:0000256" key="8">
    <source>
        <dbReference type="ARBA" id="ARBA00022603"/>
    </source>
</evidence>
<dbReference type="GO" id="GO:0008705">
    <property type="term" value="F:methionine synthase activity"/>
    <property type="evidence" value="ECO:0007669"/>
    <property type="project" value="UniProtKB-EC"/>
</dbReference>
<dbReference type="Gene3D" id="1.10.1240.10">
    <property type="entry name" value="Methionine synthase domain"/>
    <property type="match status" value="1"/>
</dbReference>
<evidence type="ECO:0000256" key="5">
    <source>
        <dbReference type="ARBA" id="ARBA00010398"/>
    </source>
</evidence>
<keyword evidence="16" id="KW-0170">Cobalt</keyword>
<evidence type="ECO:0000256" key="1">
    <source>
        <dbReference type="ARBA" id="ARBA00001700"/>
    </source>
</evidence>
<dbReference type="GO" id="GO:0050667">
    <property type="term" value="P:homocysteine metabolic process"/>
    <property type="evidence" value="ECO:0007669"/>
    <property type="project" value="TreeGrafter"/>
</dbReference>
<dbReference type="Gene3D" id="3.20.20.330">
    <property type="entry name" value="Homocysteine-binding-like domain"/>
    <property type="match status" value="1"/>
</dbReference>
<dbReference type="SUPFAM" id="SSF47644">
    <property type="entry name" value="Methionine synthase domain"/>
    <property type="match status" value="1"/>
</dbReference>
<dbReference type="Gene3D" id="3.40.50.280">
    <property type="entry name" value="Cobalamin-binding domain"/>
    <property type="match status" value="1"/>
</dbReference>
<dbReference type="InterPro" id="IPR011005">
    <property type="entry name" value="Dihydropteroate_synth-like_sf"/>
</dbReference>
<evidence type="ECO:0000256" key="7">
    <source>
        <dbReference type="ARBA" id="ARBA00013998"/>
    </source>
</evidence>
<name>A0A844FQH7_9FIRM</name>
<comment type="caution">
    <text evidence="24">The sequence shown here is derived from an EMBL/GenBank/DDBJ whole genome shotgun (WGS) entry which is preliminary data.</text>
</comment>
<dbReference type="Pfam" id="PF00809">
    <property type="entry name" value="Pterin_bind"/>
    <property type="match status" value="1"/>
</dbReference>
<evidence type="ECO:0000256" key="9">
    <source>
        <dbReference type="ARBA" id="ARBA00022605"/>
    </source>
</evidence>
<comment type="function">
    <text evidence="17">Catalyzes the transfer of a methyl group from methyl-cobalamin to homocysteine, yielding enzyme-bound cob(I)alamin and methionine. Subsequently, remethylates the cofactor using methyltetrahydrofolate.</text>
</comment>
<dbReference type="InterPro" id="IPR003726">
    <property type="entry name" value="HCY_dom"/>
</dbReference>
<dbReference type="EC" id="2.1.1.13" evidence="6"/>
<comment type="catalytic activity">
    <reaction evidence="1">
        <text>(6S)-5-methyl-5,6,7,8-tetrahydrofolate + L-homocysteine = (6S)-5,6,7,8-tetrahydrofolate + L-methionine</text>
        <dbReference type="Rhea" id="RHEA:11172"/>
        <dbReference type="ChEBI" id="CHEBI:18608"/>
        <dbReference type="ChEBI" id="CHEBI:57453"/>
        <dbReference type="ChEBI" id="CHEBI:57844"/>
        <dbReference type="ChEBI" id="CHEBI:58199"/>
        <dbReference type="EC" id="2.1.1.13"/>
    </reaction>
</comment>
<evidence type="ECO:0000256" key="15">
    <source>
        <dbReference type="ARBA" id="ARBA00023167"/>
    </source>
</evidence>
<dbReference type="InterPro" id="IPR036724">
    <property type="entry name" value="Cobalamin-bd_sf"/>
</dbReference>
<feature type="domain" description="Pterin-binding" evidence="21">
    <location>
        <begin position="314"/>
        <end position="558"/>
    </location>
</feature>
<dbReference type="SUPFAM" id="SSF52242">
    <property type="entry name" value="Cobalamin (vitamin B12)-binding domain"/>
    <property type="match status" value="1"/>
</dbReference>
<evidence type="ECO:0000256" key="10">
    <source>
        <dbReference type="ARBA" id="ARBA00022628"/>
    </source>
</evidence>
<evidence type="ECO:0000256" key="4">
    <source>
        <dbReference type="ARBA" id="ARBA00005178"/>
    </source>
</evidence>
<comment type="cofactor">
    <cofactor evidence="3">
        <name>methylcob(III)alamin</name>
        <dbReference type="ChEBI" id="CHEBI:28115"/>
    </cofactor>
</comment>
<dbReference type="Pfam" id="PF02310">
    <property type="entry name" value="B12-binding"/>
    <property type="match status" value="1"/>
</dbReference>
<keyword evidence="25" id="KW-1185">Reference proteome</keyword>
<keyword evidence="10" id="KW-0846">Cobalamin</keyword>
<evidence type="ECO:0000313" key="25">
    <source>
        <dbReference type="Proteomes" id="UP000442619"/>
    </source>
</evidence>
<dbReference type="PANTHER" id="PTHR45833">
    <property type="entry name" value="METHIONINE SYNTHASE"/>
    <property type="match status" value="1"/>
</dbReference>
<keyword evidence="9" id="KW-0028">Amino-acid biosynthesis</keyword>
<evidence type="ECO:0000256" key="17">
    <source>
        <dbReference type="ARBA" id="ARBA00025552"/>
    </source>
</evidence>
<accession>A0A844FQH7</accession>
<dbReference type="GO" id="GO:0046872">
    <property type="term" value="F:metal ion binding"/>
    <property type="evidence" value="ECO:0007669"/>
    <property type="project" value="UniProtKB-KW"/>
</dbReference>